<dbReference type="SMART" id="SM00320">
    <property type="entry name" value="WD40"/>
    <property type="match status" value="6"/>
</dbReference>
<protein>
    <submittedName>
        <fullName evidence="1">Uncharacterized protein</fullName>
    </submittedName>
</protein>
<dbReference type="Proteomes" id="UP000054018">
    <property type="component" value="Unassembled WGS sequence"/>
</dbReference>
<dbReference type="OrthoDB" id="239865at2759"/>
<dbReference type="EMBL" id="KN833806">
    <property type="protein sequence ID" value="KIK18431.1"/>
    <property type="molecule type" value="Genomic_DNA"/>
</dbReference>
<proteinExistence type="predicted"/>
<dbReference type="STRING" id="765257.A0A0C9YP61"/>
<name>A0A0C9YP61_9AGAM</name>
<dbReference type="HOGENOM" id="CLU_028047_0_0_1"/>
<dbReference type="Pfam" id="PF00400">
    <property type="entry name" value="WD40"/>
    <property type="match status" value="4"/>
</dbReference>
<dbReference type="InterPro" id="IPR015943">
    <property type="entry name" value="WD40/YVTN_repeat-like_dom_sf"/>
</dbReference>
<organism evidence="1 2">
    <name type="scientific">Pisolithus microcarpus 441</name>
    <dbReference type="NCBI Taxonomy" id="765257"/>
    <lineage>
        <taxon>Eukaryota</taxon>
        <taxon>Fungi</taxon>
        <taxon>Dikarya</taxon>
        <taxon>Basidiomycota</taxon>
        <taxon>Agaricomycotina</taxon>
        <taxon>Agaricomycetes</taxon>
        <taxon>Agaricomycetidae</taxon>
        <taxon>Boletales</taxon>
        <taxon>Sclerodermatineae</taxon>
        <taxon>Pisolithaceae</taxon>
        <taxon>Pisolithus</taxon>
    </lineage>
</organism>
<evidence type="ECO:0000313" key="2">
    <source>
        <dbReference type="Proteomes" id="UP000054018"/>
    </source>
</evidence>
<accession>A0A0C9YP61</accession>
<dbReference type="PANTHER" id="PTHR19879">
    <property type="entry name" value="TRANSCRIPTION INITIATION FACTOR TFIID"/>
    <property type="match status" value="1"/>
</dbReference>
<reference evidence="2" key="2">
    <citation type="submission" date="2015-01" db="EMBL/GenBank/DDBJ databases">
        <title>Evolutionary Origins and Diversification of the Mycorrhizal Mutualists.</title>
        <authorList>
            <consortium name="DOE Joint Genome Institute"/>
            <consortium name="Mycorrhizal Genomics Consortium"/>
            <person name="Kohler A."/>
            <person name="Kuo A."/>
            <person name="Nagy L.G."/>
            <person name="Floudas D."/>
            <person name="Copeland A."/>
            <person name="Barry K.W."/>
            <person name="Cichocki N."/>
            <person name="Veneault-Fourrey C."/>
            <person name="LaButti K."/>
            <person name="Lindquist E.A."/>
            <person name="Lipzen A."/>
            <person name="Lundell T."/>
            <person name="Morin E."/>
            <person name="Murat C."/>
            <person name="Riley R."/>
            <person name="Ohm R."/>
            <person name="Sun H."/>
            <person name="Tunlid A."/>
            <person name="Henrissat B."/>
            <person name="Grigoriev I.V."/>
            <person name="Hibbett D.S."/>
            <person name="Martin F."/>
        </authorList>
    </citation>
    <scope>NUCLEOTIDE SEQUENCE [LARGE SCALE GENOMIC DNA]</scope>
    <source>
        <strain evidence="2">441</strain>
    </source>
</reference>
<dbReference type="AlphaFoldDB" id="A0A0C9YP61"/>
<dbReference type="InterPro" id="IPR001680">
    <property type="entry name" value="WD40_rpt"/>
</dbReference>
<dbReference type="Gene3D" id="2.130.10.10">
    <property type="entry name" value="YVTN repeat-like/Quinoprotein amine dehydrogenase"/>
    <property type="match status" value="3"/>
</dbReference>
<dbReference type="PANTHER" id="PTHR19879:SF9">
    <property type="entry name" value="TRANSCRIPTION INITIATION FACTOR TFIID SUBUNIT 5"/>
    <property type="match status" value="1"/>
</dbReference>
<evidence type="ECO:0000313" key="1">
    <source>
        <dbReference type="EMBL" id="KIK18431.1"/>
    </source>
</evidence>
<gene>
    <name evidence="1" type="ORF">PISMIDRAFT_109553</name>
</gene>
<keyword evidence="2" id="KW-1185">Reference proteome</keyword>
<reference evidence="1 2" key="1">
    <citation type="submission" date="2014-04" db="EMBL/GenBank/DDBJ databases">
        <authorList>
            <consortium name="DOE Joint Genome Institute"/>
            <person name="Kuo A."/>
            <person name="Kohler A."/>
            <person name="Costa M.D."/>
            <person name="Nagy L.G."/>
            <person name="Floudas D."/>
            <person name="Copeland A."/>
            <person name="Barry K.W."/>
            <person name="Cichocki N."/>
            <person name="Veneault-Fourrey C."/>
            <person name="LaButti K."/>
            <person name="Lindquist E.A."/>
            <person name="Lipzen A."/>
            <person name="Lundell T."/>
            <person name="Morin E."/>
            <person name="Murat C."/>
            <person name="Sun H."/>
            <person name="Tunlid A."/>
            <person name="Henrissat B."/>
            <person name="Grigoriev I.V."/>
            <person name="Hibbett D.S."/>
            <person name="Martin F."/>
            <person name="Nordberg H.P."/>
            <person name="Cantor M.N."/>
            <person name="Hua S.X."/>
        </authorList>
    </citation>
    <scope>NUCLEOTIDE SEQUENCE [LARGE SCALE GENOMIC DNA]</scope>
    <source>
        <strain evidence="1 2">441</strain>
    </source>
</reference>
<dbReference type="SUPFAM" id="SSF50978">
    <property type="entry name" value="WD40 repeat-like"/>
    <property type="match status" value="1"/>
</dbReference>
<sequence length="295" mass="32159">GDSHVVAGCADRGIRRWKIEDKQQQGPTIKLSDDFRSVAVSQDGRWIVSGDHGKKAIVWNADTHQRACEFTGYEGSVTGVDVSSDCTKVVAGCYGTTGTARIFGIISGAELLPDPHVSHRNIRGVKFSPDGSRFATVSNDLGFRIYSTHDGKVLFDSRTQYSIDVSDLVTPLAWSSDGQQLFVATKGKITCFNISKSSYLEWPIHETQSRVSIVSNGRFIACSAGKSVSLWDCVSHEQIGSIITHTARINCIALSPCGGYLACGNGKNIMIYNLKDDFPSKYFVSSVSEHPRHAM</sequence>
<dbReference type="InterPro" id="IPR036322">
    <property type="entry name" value="WD40_repeat_dom_sf"/>
</dbReference>
<feature type="non-terminal residue" evidence="1">
    <location>
        <position position="1"/>
    </location>
</feature>